<sequence>MLPKCKYIAFFVSWVVSGAVCSTESILDSYGPSQGDFGGVGLLQMPTARMARAGEFSANYVDNDQYRRWSISAQPFDWFEATLRYTDVRTKKYSPYEDFSGDQTYKDKGMDFKFRLWQESNYLPQVSVGFRDLMGTGLFDSEFVTASKRYGPFDFTIGIGWGNMAESGNIKNPFCEYKDSWCERDNGYSGSGGKFELGSLFHGPAAIFGGIEYQTPWKPLRLKLEYDGNDYSKEFAGHIYQDSPWNVGAVYRIFDNLDSHLSWQRGNTLMWGVTLRTNFNELKPAQIDQPRPVYQPHQVPNSIAEVEWPALAKDLKVNAGWQDTEFYTDFGSVTIIGTQSKYRDEREAMKRTSLLAANYLPSTTHDLNVIERKANFHLQETQINLPSIRRANVVQILGEEQHEKSTVQAAREVQGKPIYAAGRKSFSYSFDPDLTQSFGGAESFYMYQLGINANADWHMSENNSLQGTLFFNLVNNYDEFNYKAPPPDGDALPRVRTWVREYVDSSNVLLNNLQLTHMQSLSRDWYGQVYGGYLEMMYAGAGGELLYRPFGKSWALGVDGNWVKQRDWNNTLKMADYDVVTGHVTGYWQLPFLEGVTAKVAVGRYLAGDVGATFDFSKRFDSGIVMGAYATLTDVSADEYGEGSFTKGIYVTIPFDLMLIRPTTSKGTIGWVPLTRDGGQMLNRSQSLYDLTERLPL</sequence>
<dbReference type="EMBL" id="CP118942">
    <property type="protein sequence ID" value="WEE24622.1"/>
    <property type="molecule type" value="Genomic_DNA"/>
</dbReference>
<evidence type="ECO:0000313" key="2">
    <source>
        <dbReference type="Proteomes" id="UP001214666"/>
    </source>
</evidence>
<dbReference type="Proteomes" id="UP001214666">
    <property type="component" value="Chromosome"/>
</dbReference>
<reference evidence="1" key="1">
    <citation type="submission" date="2023-02" db="EMBL/GenBank/DDBJ databases">
        <title>The sequence of Aeromonas hydrophila K533.</title>
        <authorList>
            <person name="Luo X."/>
        </authorList>
    </citation>
    <scope>NUCLEOTIDE SEQUENCE</scope>
    <source>
        <strain evidence="1">K533</strain>
    </source>
</reference>
<dbReference type="InterPro" id="IPR010344">
    <property type="entry name" value="YbjH"/>
</dbReference>
<gene>
    <name evidence="1" type="ORF">PY771_13120</name>
</gene>
<dbReference type="AlphaFoldDB" id="A0AAX3P0T9"/>
<proteinExistence type="predicted"/>
<protein>
    <submittedName>
        <fullName evidence="1">YjbH domain-containing protein</fullName>
    </submittedName>
</protein>
<accession>A0AAX3P0T9</accession>
<dbReference type="RefSeq" id="WP_275115458.1">
    <property type="nucleotide sequence ID" value="NZ_CP118942.1"/>
</dbReference>
<organism evidence="1 2">
    <name type="scientific">Aeromonas hydrophila</name>
    <dbReference type="NCBI Taxonomy" id="644"/>
    <lineage>
        <taxon>Bacteria</taxon>
        <taxon>Pseudomonadati</taxon>
        <taxon>Pseudomonadota</taxon>
        <taxon>Gammaproteobacteria</taxon>
        <taxon>Aeromonadales</taxon>
        <taxon>Aeromonadaceae</taxon>
        <taxon>Aeromonas</taxon>
    </lineage>
</organism>
<evidence type="ECO:0000313" key="1">
    <source>
        <dbReference type="EMBL" id="WEE24622.1"/>
    </source>
</evidence>
<dbReference type="Pfam" id="PF06082">
    <property type="entry name" value="YjbH"/>
    <property type="match status" value="1"/>
</dbReference>
<name>A0AAX3P0T9_AERHY</name>